<organism evidence="1 2">
    <name type="scientific">Dermatophagoides pteronyssinus</name>
    <name type="common">European house dust mite</name>
    <dbReference type="NCBI Taxonomy" id="6956"/>
    <lineage>
        <taxon>Eukaryota</taxon>
        <taxon>Metazoa</taxon>
        <taxon>Ecdysozoa</taxon>
        <taxon>Arthropoda</taxon>
        <taxon>Chelicerata</taxon>
        <taxon>Arachnida</taxon>
        <taxon>Acari</taxon>
        <taxon>Acariformes</taxon>
        <taxon>Sarcoptiformes</taxon>
        <taxon>Astigmata</taxon>
        <taxon>Psoroptidia</taxon>
        <taxon>Analgoidea</taxon>
        <taxon>Pyroglyphidae</taxon>
        <taxon>Dermatophagoidinae</taxon>
        <taxon>Dermatophagoides</taxon>
    </lineage>
</organism>
<keyword evidence="2" id="KW-1185">Reference proteome</keyword>
<reference evidence="1 2" key="1">
    <citation type="journal article" date="2018" name="J. Allergy Clin. Immunol.">
        <title>High-quality assembly of Dermatophagoides pteronyssinus genome and transcriptome reveals a wide range of novel allergens.</title>
        <authorList>
            <person name="Liu X.Y."/>
            <person name="Yang K.Y."/>
            <person name="Wang M.Q."/>
            <person name="Kwok J.S."/>
            <person name="Zeng X."/>
            <person name="Yang Z."/>
            <person name="Xiao X.J."/>
            <person name="Lau C.P."/>
            <person name="Li Y."/>
            <person name="Huang Z.M."/>
            <person name="Ba J.G."/>
            <person name="Yim A.K."/>
            <person name="Ouyang C.Y."/>
            <person name="Ngai S.M."/>
            <person name="Chan T.F."/>
            <person name="Leung E.L."/>
            <person name="Liu L."/>
            <person name="Liu Z.G."/>
            <person name="Tsui S.K."/>
        </authorList>
    </citation>
    <scope>NUCLEOTIDE SEQUENCE [LARGE SCALE GENOMIC DNA]</scope>
    <source>
        <strain evidence="1">Derp</strain>
    </source>
</reference>
<accession>A0ABQ8J1Q6</accession>
<dbReference type="Proteomes" id="UP000887458">
    <property type="component" value="Unassembled WGS sequence"/>
</dbReference>
<protein>
    <submittedName>
        <fullName evidence="1">Uncharacterized protein</fullName>
    </submittedName>
</protein>
<gene>
    <name evidence="1" type="ORF">DERP_012885</name>
</gene>
<reference evidence="1 2" key="2">
    <citation type="journal article" date="2022" name="Mol. Biol. Evol.">
        <title>Comparative Genomics Reveals Insights into the Divergent Evolution of Astigmatic Mites and Household Pest Adaptations.</title>
        <authorList>
            <person name="Xiong Q."/>
            <person name="Wan A.T."/>
            <person name="Liu X."/>
            <person name="Fung C.S."/>
            <person name="Xiao X."/>
            <person name="Malainual N."/>
            <person name="Hou J."/>
            <person name="Wang L."/>
            <person name="Wang M."/>
            <person name="Yang K.Y."/>
            <person name="Cui Y."/>
            <person name="Leung E.L."/>
            <person name="Nong W."/>
            <person name="Shin S.K."/>
            <person name="Au S.W."/>
            <person name="Jeong K.Y."/>
            <person name="Chew F.T."/>
            <person name="Hui J.H."/>
            <person name="Leung T.F."/>
            <person name="Tungtrongchitr A."/>
            <person name="Zhong N."/>
            <person name="Liu Z."/>
            <person name="Tsui S.K."/>
        </authorList>
    </citation>
    <scope>NUCLEOTIDE SEQUENCE [LARGE SCALE GENOMIC DNA]</scope>
    <source>
        <strain evidence="1">Derp</strain>
    </source>
</reference>
<name>A0ABQ8J1Q6_DERPT</name>
<proteinExistence type="predicted"/>
<evidence type="ECO:0000313" key="1">
    <source>
        <dbReference type="EMBL" id="KAH9416457.1"/>
    </source>
</evidence>
<sequence>MSLLIFMKTKNPYYNIVFNLNLSKGFSFRHHNRVFDILSKLNASYDSALMIIVEIKVFFQCSNIGPWN</sequence>
<evidence type="ECO:0000313" key="2">
    <source>
        <dbReference type="Proteomes" id="UP000887458"/>
    </source>
</evidence>
<comment type="caution">
    <text evidence="1">The sequence shown here is derived from an EMBL/GenBank/DDBJ whole genome shotgun (WGS) entry which is preliminary data.</text>
</comment>
<dbReference type="EMBL" id="NJHN03000092">
    <property type="protein sequence ID" value="KAH9416457.1"/>
    <property type="molecule type" value="Genomic_DNA"/>
</dbReference>